<name>A0A421B0Z8_9PSEU</name>
<keyword evidence="1" id="KW-0812">Transmembrane</keyword>
<organism evidence="2 3">
    <name type="scientific">Actinokineospora cianjurensis</name>
    <dbReference type="NCBI Taxonomy" id="585224"/>
    <lineage>
        <taxon>Bacteria</taxon>
        <taxon>Bacillati</taxon>
        <taxon>Actinomycetota</taxon>
        <taxon>Actinomycetes</taxon>
        <taxon>Pseudonocardiales</taxon>
        <taxon>Pseudonocardiaceae</taxon>
        <taxon>Actinokineospora</taxon>
    </lineage>
</organism>
<evidence type="ECO:0000256" key="1">
    <source>
        <dbReference type="SAM" id="Phobius"/>
    </source>
</evidence>
<proteinExistence type="predicted"/>
<comment type="caution">
    <text evidence="2">The sequence shown here is derived from an EMBL/GenBank/DDBJ whole genome shotgun (WGS) entry which is preliminary data.</text>
</comment>
<dbReference type="EMBL" id="RCDD01000003">
    <property type="protein sequence ID" value="RLK57963.1"/>
    <property type="molecule type" value="Genomic_DNA"/>
</dbReference>
<evidence type="ECO:0000313" key="2">
    <source>
        <dbReference type="EMBL" id="RLK57963.1"/>
    </source>
</evidence>
<gene>
    <name evidence="2" type="ORF">CLV68_4054</name>
</gene>
<keyword evidence="1" id="KW-0472">Membrane</keyword>
<keyword evidence="1" id="KW-1133">Transmembrane helix</keyword>
<feature type="transmembrane region" description="Helical" evidence="1">
    <location>
        <begin position="278"/>
        <end position="299"/>
    </location>
</feature>
<dbReference type="AlphaFoldDB" id="A0A421B0Z8"/>
<feature type="transmembrane region" description="Helical" evidence="1">
    <location>
        <begin position="327"/>
        <end position="349"/>
    </location>
</feature>
<dbReference type="Proteomes" id="UP000282454">
    <property type="component" value="Unassembled WGS sequence"/>
</dbReference>
<reference evidence="2 3" key="1">
    <citation type="submission" date="2018-10" db="EMBL/GenBank/DDBJ databases">
        <title>Genomic Encyclopedia of Archaeal and Bacterial Type Strains, Phase II (KMG-II): from individual species to whole genera.</title>
        <authorList>
            <person name="Goeker M."/>
        </authorList>
    </citation>
    <scope>NUCLEOTIDE SEQUENCE [LARGE SCALE GENOMIC DNA]</scope>
    <source>
        <strain evidence="2 3">DSM 45657</strain>
    </source>
</reference>
<evidence type="ECO:0000313" key="3">
    <source>
        <dbReference type="Proteomes" id="UP000282454"/>
    </source>
</evidence>
<keyword evidence="3" id="KW-1185">Reference proteome</keyword>
<protein>
    <submittedName>
        <fullName evidence="2">Uncharacterized protein</fullName>
    </submittedName>
</protein>
<accession>A0A421B0Z8</accession>
<sequence length="518" mass="55003">MDGVRGVRVGLPRALACVFAVVWLLSLGAPVMAAETPVVVSVAPAQIALAPGRSAVVLVSLANTTDKRVPVTVTAVAAEDSVITSPVAPFELAPGQSRTEAVTVTRRSEGSGQDVGLSFVVDSRAASAVAGTTVKAVPNPPPVTVTAEAGPDRVNENRPGSATLVIGTDREGPVRVTALSVTPPPHTWLEVTCPGGRVARWDENPATGQPCEFDLAPRSKVSLPVRVGTEGAVVPGTRPAVFRVSAQEPGRAETAVSLVVTMPVTLEVFGESDILQALGVPVFLVLPGVIIVLTAGFLVRRCSPWRRRPAVDEEQAGSVVAAATRTAVLGVLLSLGMAKLYPVLTAWFWPGEPRDYTREHAFLDFYLVFGYSFAVATAIWLLVLLGDLPRALWAATHVPHPGDAPVVLLRKLSLRRSTSFPLVEVDDLTGVLVRRTRGEGYLVAPRVVVTTPAGSALRTRVETLVSRNRPVRLYCALRWAVFRGRAELGYRSSDIDEVLLAPEVTIRNLEVGIAQIGE</sequence>
<feature type="transmembrane region" description="Helical" evidence="1">
    <location>
        <begin position="361"/>
        <end position="385"/>
    </location>
</feature>